<keyword evidence="1" id="KW-1133">Transmembrane helix</keyword>
<dbReference type="RefSeq" id="WP_248086089.1">
    <property type="nucleotide sequence ID" value="NZ_JALNJA010000003.1"/>
</dbReference>
<gene>
    <name evidence="2" type="ORF">OS129_07080</name>
</gene>
<evidence type="ECO:0000256" key="1">
    <source>
        <dbReference type="SAM" id="Phobius"/>
    </source>
</evidence>
<dbReference type="Proteomes" id="UP001071478">
    <property type="component" value="Unassembled WGS sequence"/>
</dbReference>
<comment type="caution">
    <text evidence="2">The sequence shown here is derived from an EMBL/GenBank/DDBJ whole genome shotgun (WGS) entry which is preliminary data.</text>
</comment>
<feature type="transmembrane region" description="Helical" evidence="1">
    <location>
        <begin position="116"/>
        <end position="135"/>
    </location>
</feature>
<feature type="transmembrane region" description="Helical" evidence="1">
    <location>
        <begin position="85"/>
        <end position="104"/>
    </location>
</feature>
<protein>
    <recommendedName>
        <fullName evidence="4">ATP synthase protein I</fullName>
    </recommendedName>
</protein>
<evidence type="ECO:0008006" key="4">
    <source>
        <dbReference type="Google" id="ProtNLM"/>
    </source>
</evidence>
<organism evidence="2 3">
    <name type="scientific">Corynebacterium pygosceleis</name>
    <dbReference type="NCBI Taxonomy" id="2800406"/>
    <lineage>
        <taxon>Bacteria</taxon>
        <taxon>Bacillati</taxon>
        <taxon>Actinomycetota</taxon>
        <taxon>Actinomycetes</taxon>
        <taxon>Mycobacteriales</taxon>
        <taxon>Corynebacteriaceae</taxon>
        <taxon>Corynebacterium</taxon>
    </lineage>
</organism>
<proteinExistence type="predicted"/>
<dbReference type="EMBL" id="JAPMKU010000003">
    <property type="protein sequence ID" value="MCX7468637.1"/>
    <property type="molecule type" value="Genomic_DNA"/>
</dbReference>
<evidence type="ECO:0000313" key="2">
    <source>
        <dbReference type="EMBL" id="MCX7468637.1"/>
    </source>
</evidence>
<feature type="transmembrane region" description="Helical" evidence="1">
    <location>
        <begin position="25"/>
        <end position="44"/>
    </location>
</feature>
<keyword evidence="1" id="KW-0812">Transmembrane</keyword>
<dbReference type="AlphaFoldDB" id="A0A9Q4GKW9"/>
<name>A0A9Q4GKW9_9CORY</name>
<evidence type="ECO:0000313" key="3">
    <source>
        <dbReference type="Proteomes" id="UP001071478"/>
    </source>
</evidence>
<accession>A0A9Q4GKW9</accession>
<feature type="transmembrane region" description="Helical" evidence="1">
    <location>
        <begin position="50"/>
        <end position="73"/>
    </location>
</feature>
<keyword evidence="1" id="KW-0472">Membrane</keyword>
<sequence>MSEKKVSPESQYDDQRAPLVRAARLGAAALTGTTFLFAALWGVIDGTPGVWGVLLGAVVGGGFLLMTVVSVLVTSGTSPSTTVAVVLGSWLLKLVVLLVVLFVLRDLDFYSRRALFAMIVVAIIAVIGSETWGIVRSRTTYVS</sequence>
<reference evidence="2" key="1">
    <citation type="submission" date="2022-11" db="EMBL/GenBank/DDBJ databases">
        <title>Corynebacterium sp. isolated from Penguins.</title>
        <authorList>
            <person name="Sedlar K."/>
            <person name="Svec P."/>
        </authorList>
    </citation>
    <scope>NUCLEOTIDE SEQUENCE</scope>
    <source>
        <strain evidence="2">P7374</strain>
    </source>
</reference>